<dbReference type="SUPFAM" id="SSF48179">
    <property type="entry name" value="6-phosphogluconate dehydrogenase C-terminal domain-like"/>
    <property type="match status" value="1"/>
</dbReference>
<dbReference type="AlphaFoldDB" id="A0A2U9PN51"/>
<name>A0A2U9PN51_MYCSE</name>
<dbReference type="SUPFAM" id="SSF51735">
    <property type="entry name" value="NAD(P)-binding Rossmann-fold domains"/>
    <property type="match status" value="1"/>
</dbReference>
<dbReference type="Proteomes" id="UP000011200">
    <property type="component" value="Chromosome"/>
</dbReference>
<proteinExistence type="inferred from homology"/>
<dbReference type="PANTHER" id="PTHR43580:SF2">
    <property type="entry name" value="CYTOKINE-LIKE NUCLEAR FACTOR N-PAC"/>
    <property type="match status" value="1"/>
</dbReference>
<keyword evidence="2" id="KW-0560">Oxidoreductase</keyword>
<dbReference type="Pfam" id="PF03446">
    <property type="entry name" value="NAD_binding_2"/>
    <property type="match status" value="1"/>
</dbReference>
<evidence type="ECO:0000259" key="7">
    <source>
        <dbReference type="Pfam" id="PF14833"/>
    </source>
</evidence>
<dbReference type="GO" id="GO:0016491">
    <property type="term" value="F:oxidoreductase activity"/>
    <property type="evidence" value="ECO:0007669"/>
    <property type="project" value="UniProtKB-KW"/>
</dbReference>
<dbReference type="Gene3D" id="3.40.50.720">
    <property type="entry name" value="NAD(P)-binding Rossmann-like Domain"/>
    <property type="match status" value="1"/>
</dbReference>
<dbReference type="InterPro" id="IPR013328">
    <property type="entry name" value="6PGD_dom2"/>
</dbReference>
<sequence length="326" mass="33997">MAAVTRDADVQRVGFLGLGNMGRPMARRLVASGTPLTVYNRTAAKCAEFADLGCEVAESVARMGHCSVLLTMLGTDDDVAQVYLGDDGLVANARAGAVLVDCSTISPDMSARVRARCDRAGVHFLAAPVAGGPPVIESGGLAMAVSGDRQAFEHAADVLRVVAPNLIYVGPGDTSRLVKICHNLLVAATLEVLGELCVLAESHGASRQALLSFLRSTAISSRFIEYKAPLLESLDFTPAFASSLMQKDLELGLGLAEQTDVTMPVTAQVHAMYRAANESGLAELDAASVYLHLAGSNPPARAGGCDDRSGRNGRSARPVGAPDPPR</sequence>
<dbReference type="InterPro" id="IPR002204">
    <property type="entry name" value="3-OH-isobutyrate_DH-rel_CS"/>
</dbReference>
<protein>
    <submittedName>
        <fullName evidence="8">3-hydroxyisobutyrate dehydrogenase family protein</fullName>
    </submittedName>
</protein>
<dbReference type="PIRSF" id="PIRSF000103">
    <property type="entry name" value="HIBADH"/>
    <property type="match status" value="1"/>
</dbReference>
<feature type="region of interest" description="Disordered" evidence="5">
    <location>
        <begin position="300"/>
        <end position="326"/>
    </location>
</feature>
<dbReference type="InterPro" id="IPR006115">
    <property type="entry name" value="6PGDH_NADP-bd"/>
</dbReference>
<organism evidence="8 9">
    <name type="scientific">Mycolicibacterium smegmatis (strain MKD8)</name>
    <name type="common">Mycobacterium smegmatis</name>
    <dbReference type="NCBI Taxonomy" id="1214915"/>
    <lineage>
        <taxon>Bacteria</taxon>
        <taxon>Bacillati</taxon>
        <taxon>Actinomycetota</taxon>
        <taxon>Actinomycetes</taxon>
        <taxon>Mycobacteriales</taxon>
        <taxon>Mycobacteriaceae</taxon>
        <taxon>Mycolicibacterium</taxon>
    </lineage>
</organism>
<dbReference type="GO" id="GO:0051287">
    <property type="term" value="F:NAD binding"/>
    <property type="evidence" value="ECO:0007669"/>
    <property type="project" value="InterPro"/>
</dbReference>
<dbReference type="InterPro" id="IPR015815">
    <property type="entry name" value="HIBADH-related"/>
</dbReference>
<evidence type="ECO:0000259" key="6">
    <source>
        <dbReference type="Pfam" id="PF03446"/>
    </source>
</evidence>
<dbReference type="InterPro" id="IPR008927">
    <property type="entry name" value="6-PGluconate_DH-like_C_sf"/>
</dbReference>
<dbReference type="Pfam" id="PF14833">
    <property type="entry name" value="NAD_binding_11"/>
    <property type="match status" value="1"/>
</dbReference>
<dbReference type="EMBL" id="CP027541">
    <property type="protein sequence ID" value="AWT53137.1"/>
    <property type="molecule type" value="Genomic_DNA"/>
</dbReference>
<dbReference type="PANTHER" id="PTHR43580">
    <property type="entry name" value="OXIDOREDUCTASE GLYR1-RELATED"/>
    <property type="match status" value="1"/>
</dbReference>
<feature type="domain" description="6-phosphogluconate dehydrogenase NADP-binding" evidence="6">
    <location>
        <begin position="12"/>
        <end position="170"/>
    </location>
</feature>
<dbReference type="RefSeq" id="WP_036452966.1">
    <property type="nucleotide sequence ID" value="NZ_CP027541.1"/>
</dbReference>
<keyword evidence="3" id="KW-0520">NAD</keyword>
<evidence type="ECO:0000256" key="4">
    <source>
        <dbReference type="PIRSR" id="PIRSR000103-1"/>
    </source>
</evidence>
<reference evidence="8 9" key="1">
    <citation type="journal article" date="2013" name="Genome Announc.">
        <title>Draft genome sequence of MKD8, a conjugal recipient Mycobacterium smegmatis strain.</title>
        <authorList>
            <person name="Gray T.A."/>
            <person name="Palumbo M.J."/>
            <person name="Derbyshire K.M."/>
        </authorList>
    </citation>
    <scope>NUCLEOTIDE SEQUENCE [LARGE SCALE GENOMIC DNA]</scope>
    <source>
        <strain evidence="8 9">MKD8</strain>
    </source>
</reference>
<accession>A0A2U9PN51</accession>
<gene>
    <name evidence="8" type="ORF">D806_021560</name>
</gene>
<feature type="active site" evidence="4">
    <location>
        <position position="179"/>
    </location>
</feature>
<evidence type="ECO:0000256" key="5">
    <source>
        <dbReference type="SAM" id="MobiDB-lite"/>
    </source>
</evidence>
<evidence type="ECO:0000313" key="8">
    <source>
        <dbReference type="EMBL" id="AWT53137.1"/>
    </source>
</evidence>
<dbReference type="InterPro" id="IPR029154">
    <property type="entry name" value="HIBADH-like_NADP-bd"/>
</dbReference>
<dbReference type="Gene3D" id="1.10.1040.10">
    <property type="entry name" value="N-(1-d-carboxylethyl)-l-norvaline Dehydrogenase, domain 2"/>
    <property type="match status" value="1"/>
</dbReference>
<dbReference type="PROSITE" id="PS00895">
    <property type="entry name" value="3_HYDROXYISOBUT_DH"/>
    <property type="match status" value="1"/>
</dbReference>
<reference evidence="9" key="2">
    <citation type="submission" date="2018-03" db="EMBL/GenBank/DDBJ databases">
        <authorList>
            <person name="Derbyshire K."/>
            <person name="Gray T.A."/>
            <person name="Champion M."/>
        </authorList>
    </citation>
    <scope>NUCLEOTIDE SEQUENCE [LARGE SCALE GENOMIC DNA]</scope>
    <source>
        <strain evidence="9">MKD8</strain>
    </source>
</reference>
<evidence type="ECO:0000256" key="3">
    <source>
        <dbReference type="ARBA" id="ARBA00023027"/>
    </source>
</evidence>
<dbReference type="GO" id="GO:0050661">
    <property type="term" value="F:NADP binding"/>
    <property type="evidence" value="ECO:0007669"/>
    <property type="project" value="InterPro"/>
</dbReference>
<dbReference type="InterPro" id="IPR036291">
    <property type="entry name" value="NAD(P)-bd_dom_sf"/>
</dbReference>
<evidence type="ECO:0000256" key="1">
    <source>
        <dbReference type="ARBA" id="ARBA00009080"/>
    </source>
</evidence>
<comment type="similarity">
    <text evidence="1">Belongs to the HIBADH-related family.</text>
</comment>
<feature type="domain" description="3-hydroxyisobutyrate dehydrogenase-like NAD-binding" evidence="7">
    <location>
        <begin position="177"/>
        <end position="290"/>
    </location>
</feature>
<evidence type="ECO:0000313" key="9">
    <source>
        <dbReference type="Proteomes" id="UP000011200"/>
    </source>
</evidence>
<dbReference type="InterPro" id="IPR051265">
    <property type="entry name" value="HIBADH-related_NP60_sf"/>
</dbReference>
<dbReference type="GO" id="GO:0016054">
    <property type="term" value="P:organic acid catabolic process"/>
    <property type="evidence" value="ECO:0007669"/>
    <property type="project" value="UniProtKB-ARBA"/>
</dbReference>
<evidence type="ECO:0000256" key="2">
    <source>
        <dbReference type="ARBA" id="ARBA00023002"/>
    </source>
</evidence>